<dbReference type="InterPro" id="IPR011993">
    <property type="entry name" value="PH-like_dom_sf"/>
</dbReference>
<feature type="domain" description="Exocyst component Exo84 C-terminal" evidence="8">
    <location>
        <begin position="684"/>
        <end position="836"/>
    </location>
</feature>
<feature type="compositionally biased region" description="Basic and acidic residues" evidence="7">
    <location>
        <begin position="182"/>
        <end position="191"/>
    </location>
</feature>
<dbReference type="InterPro" id="IPR033961">
    <property type="entry name" value="Exo84"/>
</dbReference>
<evidence type="ECO:0000256" key="1">
    <source>
        <dbReference type="ARBA" id="ARBA00004398"/>
    </source>
</evidence>
<evidence type="ECO:0000259" key="8">
    <source>
        <dbReference type="Pfam" id="PF16528"/>
    </source>
</evidence>
<gene>
    <name evidence="9" type="primary">EXO84</name>
    <name evidence="9" type="ORF">AWJ20_4921</name>
</gene>
<dbReference type="GO" id="GO:0006893">
    <property type="term" value="P:Golgi to plasma membrane transport"/>
    <property type="evidence" value="ECO:0007669"/>
    <property type="project" value="TreeGrafter"/>
</dbReference>
<dbReference type="Pfam" id="PF16528">
    <property type="entry name" value="Exo84_C"/>
    <property type="match status" value="1"/>
</dbReference>
<evidence type="ECO:0000256" key="3">
    <source>
        <dbReference type="ARBA" id="ARBA00021269"/>
    </source>
</evidence>
<comment type="similarity">
    <text evidence="2">Belongs to the EXO84 family.</text>
</comment>
<dbReference type="GO" id="GO:0030133">
    <property type="term" value="C:transport vesicle"/>
    <property type="evidence" value="ECO:0007669"/>
    <property type="project" value="UniProtKB-SubCell"/>
</dbReference>
<feature type="region of interest" description="Disordered" evidence="7">
    <location>
        <begin position="527"/>
        <end position="566"/>
    </location>
</feature>
<evidence type="ECO:0000256" key="5">
    <source>
        <dbReference type="ARBA" id="ARBA00022483"/>
    </source>
</evidence>
<dbReference type="PANTHER" id="PTHR21426:SF12">
    <property type="entry name" value="EXOCYST COMPLEX COMPONENT 8"/>
    <property type="match status" value="1"/>
</dbReference>
<dbReference type="SUPFAM" id="SSF74788">
    <property type="entry name" value="Cullin repeat-like"/>
    <property type="match status" value="1"/>
</dbReference>
<feature type="compositionally biased region" description="Basic and acidic residues" evidence="7">
    <location>
        <begin position="119"/>
        <end position="132"/>
    </location>
</feature>
<dbReference type="Gene3D" id="1.20.58.1210">
    <property type="entry name" value="Exo84p, N-terminal helical domain"/>
    <property type="match status" value="1"/>
</dbReference>
<dbReference type="InterPro" id="IPR042560">
    <property type="entry name" value="Exo84_C_2"/>
</dbReference>
<dbReference type="Pfam" id="PF25345">
    <property type="entry name" value="PH_EXO84"/>
    <property type="match status" value="1"/>
</dbReference>
<keyword evidence="4" id="KW-0813">Transport</keyword>
<dbReference type="Proteomes" id="UP000189580">
    <property type="component" value="Chromosome d"/>
</dbReference>
<evidence type="ECO:0000256" key="6">
    <source>
        <dbReference type="ARBA" id="ARBA00022927"/>
    </source>
</evidence>
<proteinExistence type="inferred from homology"/>
<feature type="compositionally biased region" description="Polar residues" evidence="7">
    <location>
        <begin position="528"/>
        <end position="539"/>
    </location>
</feature>
<reference evidence="9 10" key="1">
    <citation type="submission" date="2016-02" db="EMBL/GenBank/DDBJ databases">
        <title>Complete genome sequence and transcriptome regulation of the pentose utilising yeast Sugiyamaella lignohabitans.</title>
        <authorList>
            <person name="Bellasio M."/>
            <person name="Peymann A."/>
            <person name="Valli M."/>
            <person name="Sipitzky M."/>
            <person name="Graf A."/>
            <person name="Sauer M."/>
            <person name="Marx H."/>
            <person name="Mattanovich D."/>
        </authorList>
    </citation>
    <scope>NUCLEOTIDE SEQUENCE [LARGE SCALE GENOMIC DNA]</scope>
    <source>
        <strain evidence="9 10">CBS 10342</strain>
    </source>
</reference>
<dbReference type="InterPro" id="IPR042561">
    <property type="entry name" value="Exo84_C_1"/>
</dbReference>
<dbReference type="GO" id="GO:0015031">
    <property type="term" value="P:protein transport"/>
    <property type="evidence" value="ECO:0007669"/>
    <property type="project" value="UniProtKB-KW"/>
</dbReference>
<feature type="region of interest" description="Disordered" evidence="7">
    <location>
        <begin position="335"/>
        <end position="363"/>
    </location>
</feature>
<evidence type="ECO:0000256" key="7">
    <source>
        <dbReference type="SAM" id="MobiDB-lite"/>
    </source>
</evidence>
<dbReference type="Gene3D" id="2.30.29.30">
    <property type="entry name" value="Pleckstrin-homology domain (PH domain)/Phosphotyrosine-binding domain (PTB)"/>
    <property type="match status" value="1"/>
</dbReference>
<dbReference type="InterPro" id="IPR016159">
    <property type="entry name" value="Cullin_repeat-like_dom_sf"/>
</dbReference>
<dbReference type="OrthoDB" id="642193at2759"/>
<dbReference type="RefSeq" id="XP_018736445.1">
    <property type="nucleotide sequence ID" value="XM_018882026.1"/>
</dbReference>
<keyword evidence="5" id="KW-0268">Exocytosis</keyword>
<dbReference type="KEGG" id="slb:AWJ20_4921"/>
<evidence type="ECO:0000313" key="9">
    <source>
        <dbReference type="EMBL" id="ANB13968.1"/>
    </source>
</evidence>
<dbReference type="EMBL" id="CP014502">
    <property type="protein sequence ID" value="ANB13968.1"/>
    <property type="molecule type" value="Genomic_DNA"/>
</dbReference>
<comment type="subcellular location">
    <subcellularLocation>
        <location evidence="1">Cytoplasmic vesicle</location>
        <location evidence="1">Secretory vesicle</location>
    </subcellularLocation>
</comment>
<feature type="compositionally biased region" description="Low complexity" evidence="7">
    <location>
        <begin position="340"/>
        <end position="363"/>
    </location>
</feature>
<feature type="compositionally biased region" description="Polar residues" evidence="7">
    <location>
        <begin position="35"/>
        <end position="45"/>
    </location>
</feature>
<feature type="compositionally biased region" description="Polar residues" evidence="7">
    <location>
        <begin position="644"/>
        <end position="653"/>
    </location>
</feature>
<feature type="region of interest" description="Disordered" evidence="7">
    <location>
        <begin position="629"/>
        <end position="667"/>
    </location>
</feature>
<dbReference type="InterPro" id="IPR032403">
    <property type="entry name" value="Exo84_C"/>
</dbReference>
<name>A0A167EED5_9ASCO</name>
<dbReference type="GeneID" id="30037106"/>
<dbReference type="GO" id="GO:0000145">
    <property type="term" value="C:exocyst"/>
    <property type="evidence" value="ECO:0007669"/>
    <property type="project" value="InterPro"/>
</dbReference>
<dbReference type="AlphaFoldDB" id="A0A167EED5"/>
<evidence type="ECO:0000313" key="10">
    <source>
        <dbReference type="Proteomes" id="UP000189580"/>
    </source>
</evidence>
<feature type="region of interest" description="Disordered" evidence="7">
    <location>
        <begin position="96"/>
        <end position="201"/>
    </location>
</feature>
<dbReference type="GO" id="GO:0006887">
    <property type="term" value="P:exocytosis"/>
    <property type="evidence" value="ECO:0007669"/>
    <property type="project" value="UniProtKB-KW"/>
</dbReference>
<dbReference type="SUPFAM" id="SSF50729">
    <property type="entry name" value="PH domain-like"/>
    <property type="match status" value="1"/>
</dbReference>
<accession>A0A167EED5</accession>
<keyword evidence="10" id="KW-1185">Reference proteome</keyword>
<protein>
    <recommendedName>
        <fullName evidence="3">Exocyst complex component EXO84</fullName>
    </recommendedName>
</protein>
<keyword evidence="6" id="KW-0653">Protein transport</keyword>
<evidence type="ECO:0000256" key="2">
    <source>
        <dbReference type="ARBA" id="ARBA00007210"/>
    </source>
</evidence>
<dbReference type="Pfam" id="PF08700">
    <property type="entry name" value="VPS51_Exo84_N"/>
    <property type="match status" value="1"/>
</dbReference>
<organism evidence="9 10">
    <name type="scientific">Sugiyamaella lignohabitans</name>
    <dbReference type="NCBI Taxonomy" id="796027"/>
    <lineage>
        <taxon>Eukaryota</taxon>
        <taxon>Fungi</taxon>
        <taxon>Dikarya</taxon>
        <taxon>Ascomycota</taxon>
        <taxon>Saccharomycotina</taxon>
        <taxon>Dipodascomycetes</taxon>
        <taxon>Dipodascales</taxon>
        <taxon>Trichomonascaceae</taxon>
        <taxon>Sugiyamaella</taxon>
    </lineage>
</organism>
<dbReference type="Gene3D" id="1.20.58.1220">
    <property type="entry name" value="Exo84p, C-terminal helical domain"/>
    <property type="match status" value="1"/>
</dbReference>
<sequence>MSELPALSLRKHRQTMISDAKRPDLSQFAGIPGQQPASQDSTLQLPTVGIKDREKVGKLVKKRLSSRPTPQMYGKDAGSAPAMPVNAHDLILEVSNNDYPLPPKQRYNNNHAGGIDKASVNRDDFDGDERTGARTGPGSGTTGNFYPVPLGPGSGIPPGDKTEGTKGLGPGHGPVKTAPDLPSKDYPDREYPSQPGHGVPYGQNDRRHLASTAIPIQNDRKPFLAPDFDAKTFISDNLSNATDVEISEFAKKLSSLKEDLVQEKKDEMYSNYQKFLLVGRTISGLNTDLETLRKILNDLNLATSALKDDAARHLSLNNNNSSSTQLNRNMSLSANESKMSGLSDSSGTSSGPGAGSSLSPSSAGYDRRASVLAMEEFWQRNLTSLFRHVEGAQKYLPIIPGRHVIKEQGGWYELNAATWKPLQPAHMFLLNDNLLIATKKRSREHNSASVQPTRALIANQCWSLLDIDVTEVKSYPQIGQRVLQRAISIKFESMTYVYRAEKSENHDVFLQEFRRVRDELYQLKNSRRTNGLHSHTRSASGSSFNNIPPPSPSTGGGAGVGPIRRHNGVARSDSLSLLPSSASSSSKSALVREVDQTLSELDLKIAHRQFSAVVDMILKSKPRFQQVSDTLSAETSVPIPRPSTPKSSSNLTVGSGAGAGAGTATGPAGSSYTQFTGDILPIDKLEARITTTADLLLQRLSEEYLSRKELGEFVKMLTQLDAADSAKTTLMNMRHFVIQRRIKQVPFQGDIPGYIRQVAFITFQLIVSTVEIYRACFPDPQDSSTIAVWAKAEVDSYSMLFARQLHNVNPSTATYQQCCDITRDESACLKTVNLDFSFMLDYMFDATAAKRKH</sequence>
<dbReference type="PANTHER" id="PTHR21426">
    <property type="entry name" value="EXOCYST COMPLEX COMPONENT 8"/>
    <property type="match status" value="1"/>
</dbReference>
<feature type="region of interest" description="Disordered" evidence="7">
    <location>
        <begin position="1"/>
        <end position="82"/>
    </location>
</feature>
<evidence type="ECO:0000256" key="4">
    <source>
        <dbReference type="ARBA" id="ARBA00022448"/>
    </source>
</evidence>